<proteinExistence type="predicted"/>
<dbReference type="RefSeq" id="WP_262137575.1">
    <property type="nucleotide sequence ID" value="NZ_CP106879.1"/>
</dbReference>
<dbReference type="GO" id="GO:0016887">
    <property type="term" value="F:ATP hydrolysis activity"/>
    <property type="evidence" value="ECO:0007669"/>
    <property type="project" value="InterPro"/>
</dbReference>
<dbReference type="Gene3D" id="3.40.50.300">
    <property type="entry name" value="P-loop containing nucleotide triphosphate hydrolases"/>
    <property type="match status" value="1"/>
</dbReference>
<dbReference type="GO" id="GO:0022857">
    <property type="term" value="F:transmembrane transporter activity"/>
    <property type="evidence" value="ECO:0007669"/>
    <property type="project" value="TreeGrafter"/>
</dbReference>
<dbReference type="PANTHER" id="PTHR24220">
    <property type="entry name" value="IMPORT ATP-BINDING PROTEIN"/>
    <property type="match status" value="1"/>
</dbReference>
<keyword evidence="2 4" id="KW-0067">ATP-binding</keyword>
<dbReference type="SUPFAM" id="SSF52540">
    <property type="entry name" value="P-loop containing nucleoside triphosphate hydrolases"/>
    <property type="match status" value="1"/>
</dbReference>
<protein>
    <submittedName>
        <fullName evidence="4">ATP-binding cassette domain-containing protein</fullName>
    </submittedName>
</protein>
<dbReference type="GO" id="GO:0005886">
    <property type="term" value="C:plasma membrane"/>
    <property type="evidence" value="ECO:0007669"/>
    <property type="project" value="TreeGrafter"/>
</dbReference>
<name>A0A9Q9T204_9MICO</name>
<dbReference type="InterPro" id="IPR015854">
    <property type="entry name" value="ABC_transpr_LolD-like"/>
</dbReference>
<evidence type="ECO:0000259" key="3">
    <source>
        <dbReference type="PROSITE" id="PS50893"/>
    </source>
</evidence>
<dbReference type="InterPro" id="IPR017871">
    <property type="entry name" value="ABC_transporter-like_CS"/>
</dbReference>
<gene>
    <name evidence="4" type="ORF">OE229_09255</name>
</gene>
<dbReference type="PROSITE" id="PS00211">
    <property type="entry name" value="ABC_TRANSPORTER_1"/>
    <property type="match status" value="1"/>
</dbReference>
<dbReference type="InterPro" id="IPR003439">
    <property type="entry name" value="ABC_transporter-like_ATP-bd"/>
</dbReference>
<evidence type="ECO:0000256" key="2">
    <source>
        <dbReference type="ARBA" id="ARBA00022840"/>
    </source>
</evidence>
<dbReference type="GO" id="GO:0005524">
    <property type="term" value="F:ATP binding"/>
    <property type="evidence" value="ECO:0007669"/>
    <property type="project" value="UniProtKB-KW"/>
</dbReference>
<evidence type="ECO:0000313" key="5">
    <source>
        <dbReference type="Proteomes" id="UP001062223"/>
    </source>
</evidence>
<dbReference type="SMART" id="SM00382">
    <property type="entry name" value="AAA"/>
    <property type="match status" value="1"/>
</dbReference>
<dbReference type="PANTHER" id="PTHR24220:SF685">
    <property type="entry name" value="ABC TRANSPORTER RELATED"/>
    <property type="match status" value="1"/>
</dbReference>
<dbReference type="EMBL" id="CP106879">
    <property type="protein sequence ID" value="UYC79342.1"/>
    <property type="molecule type" value="Genomic_DNA"/>
</dbReference>
<sequence length="224" mass="24044">MTDQPILHVDGLGHDVATRTLWDDLAFTVAHGEVLAVRGASGQGKSTLLRCLGGLQQPTRGKVRIGGEELGSIGERRKRSLRRDVIGFVMQDHSIVPEWSVLRNLRVVRPEGVGSQALDVRIDEALDAVGLDGRQRQRAGLLSGGEQQRVALARVLAQRPSLVLADEPTASLDDRSAARVRAGLDLIRAHGGAVVVATHDPGLLEWSGREIDLGSETAEARRGS</sequence>
<dbReference type="InterPro" id="IPR027417">
    <property type="entry name" value="P-loop_NTPase"/>
</dbReference>
<dbReference type="Proteomes" id="UP001062223">
    <property type="component" value="Chromosome"/>
</dbReference>
<evidence type="ECO:0000256" key="1">
    <source>
        <dbReference type="ARBA" id="ARBA00022741"/>
    </source>
</evidence>
<reference evidence="4" key="1">
    <citation type="submission" date="2022-09" db="EMBL/GenBank/DDBJ databases">
        <title>Taxonomy of Curtobacterium flaccumfaciens.</title>
        <authorList>
            <person name="Osdaghi E."/>
            <person name="Taghavi S.M."/>
            <person name="Hamidizade M."/>
            <person name="Abachi H."/>
            <person name="Fazliarab A."/>
            <person name="Baeyen S."/>
            <person name="Portier P."/>
            <person name="Van Vaerenbergh J."/>
            <person name="Jacques M.-A."/>
        </authorList>
    </citation>
    <scope>NUCLEOTIDE SEQUENCE</scope>
    <source>
        <strain evidence="4">AGQB46</strain>
    </source>
</reference>
<keyword evidence="1" id="KW-0547">Nucleotide-binding</keyword>
<evidence type="ECO:0000313" key="4">
    <source>
        <dbReference type="EMBL" id="UYC79342.1"/>
    </source>
</evidence>
<dbReference type="InterPro" id="IPR003593">
    <property type="entry name" value="AAA+_ATPase"/>
</dbReference>
<organism evidence="4 5">
    <name type="scientific">Curtobacterium poinsettiae</name>
    <dbReference type="NCBI Taxonomy" id="159612"/>
    <lineage>
        <taxon>Bacteria</taxon>
        <taxon>Bacillati</taxon>
        <taxon>Actinomycetota</taxon>
        <taxon>Actinomycetes</taxon>
        <taxon>Micrococcales</taxon>
        <taxon>Microbacteriaceae</taxon>
        <taxon>Curtobacterium</taxon>
    </lineage>
</organism>
<dbReference type="AlphaFoldDB" id="A0A9Q9T204"/>
<dbReference type="KEGG" id="cpoi:OE229_09255"/>
<dbReference type="Pfam" id="PF00005">
    <property type="entry name" value="ABC_tran"/>
    <property type="match status" value="1"/>
</dbReference>
<feature type="domain" description="ABC transporter" evidence="3">
    <location>
        <begin position="7"/>
        <end position="224"/>
    </location>
</feature>
<accession>A0A9Q9T204</accession>
<dbReference type="PROSITE" id="PS50893">
    <property type="entry name" value="ABC_TRANSPORTER_2"/>
    <property type="match status" value="1"/>
</dbReference>